<keyword evidence="2" id="KW-1185">Reference proteome</keyword>
<dbReference type="AlphaFoldDB" id="A0A4Y2TEJ7"/>
<dbReference type="Proteomes" id="UP000499080">
    <property type="component" value="Unassembled WGS sequence"/>
</dbReference>
<name>A0A4Y2TEJ7_ARAVE</name>
<reference evidence="1 2" key="1">
    <citation type="journal article" date="2019" name="Sci. Rep.">
        <title>Orb-weaving spider Araneus ventricosus genome elucidates the spidroin gene catalogue.</title>
        <authorList>
            <person name="Kono N."/>
            <person name="Nakamura H."/>
            <person name="Ohtoshi R."/>
            <person name="Moran D.A.P."/>
            <person name="Shinohara A."/>
            <person name="Yoshida Y."/>
            <person name="Fujiwara M."/>
            <person name="Mori M."/>
            <person name="Tomita M."/>
            <person name="Arakawa K."/>
        </authorList>
    </citation>
    <scope>NUCLEOTIDE SEQUENCE [LARGE SCALE GENOMIC DNA]</scope>
</reference>
<sequence length="95" mass="10702">MIYSTDEQTPTTTNMRSSSRFVIGKSRNAMSPFDDRPGWLSNGHSHGPCNPSGYVIRGRFHDTGFLSTFSFRLAHWAVWSLCLVGIWRSLGPHNT</sequence>
<comment type="caution">
    <text evidence="1">The sequence shown here is derived from an EMBL/GenBank/DDBJ whole genome shotgun (WGS) entry which is preliminary data.</text>
</comment>
<organism evidence="1 2">
    <name type="scientific">Araneus ventricosus</name>
    <name type="common">Orbweaver spider</name>
    <name type="synonym">Epeira ventricosa</name>
    <dbReference type="NCBI Taxonomy" id="182803"/>
    <lineage>
        <taxon>Eukaryota</taxon>
        <taxon>Metazoa</taxon>
        <taxon>Ecdysozoa</taxon>
        <taxon>Arthropoda</taxon>
        <taxon>Chelicerata</taxon>
        <taxon>Arachnida</taxon>
        <taxon>Araneae</taxon>
        <taxon>Araneomorphae</taxon>
        <taxon>Entelegynae</taxon>
        <taxon>Araneoidea</taxon>
        <taxon>Araneidae</taxon>
        <taxon>Araneus</taxon>
    </lineage>
</organism>
<protein>
    <submittedName>
        <fullName evidence="1">Uncharacterized protein</fullName>
    </submittedName>
</protein>
<dbReference type="EMBL" id="BGPR01027848">
    <property type="protein sequence ID" value="GBN98661.1"/>
    <property type="molecule type" value="Genomic_DNA"/>
</dbReference>
<evidence type="ECO:0000313" key="1">
    <source>
        <dbReference type="EMBL" id="GBN98661.1"/>
    </source>
</evidence>
<accession>A0A4Y2TEJ7</accession>
<gene>
    <name evidence="1" type="ORF">AVEN_208328_1</name>
</gene>
<proteinExistence type="predicted"/>
<evidence type="ECO:0000313" key="2">
    <source>
        <dbReference type="Proteomes" id="UP000499080"/>
    </source>
</evidence>